<dbReference type="PANTHER" id="PTHR14097:SF9">
    <property type="entry name" value="EPIMERASE, PUTATIVE (AFU_ORTHOLOGUE AFUA_8G07320)-RELATED"/>
    <property type="match status" value="1"/>
</dbReference>
<proteinExistence type="predicted"/>
<gene>
    <name evidence="2" type="ORF">B0T11DRAFT_270309</name>
</gene>
<sequence length="226" mass="24343">MKLIVAGATGFVASEVIRQAVRMPEITSIIALARKPITADTPESSKIKNVVIKDYGEYPEEVKKELAGADACIWTVAVTPTRSRLLNAAEVKRVCHDYTAAGLHAMYDAGPAKPFRFLYMSGSNSQRDPAKKPWLLGDYSVMRGAVENLVHDFAAEHDAFEVCVAKPGIMSGAGVLGSAMNLILNSTGVVPAASVEIVSRAMLKQVVHGFEKEQLENSDLVRIGSK</sequence>
<dbReference type="Pfam" id="PF13460">
    <property type="entry name" value="NAD_binding_10"/>
    <property type="match status" value="1"/>
</dbReference>
<comment type="caution">
    <text evidence="2">The sequence shown here is derived from an EMBL/GenBank/DDBJ whole genome shotgun (WGS) entry which is preliminary data.</text>
</comment>
<feature type="domain" description="NAD(P)-binding" evidence="1">
    <location>
        <begin position="7"/>
        <end position="127"/>
    </location>
</feature>
<dbReference type="InterPro" id="IPR016040">
    <property type="entry name" value="NAD(P)-bd_dom"/>
</dbReference>
<protein>
    <recommendedName>
        <fullName evidence="1">NAD(P)-binding domain-containing protein</fullName>
    </recommendedName>
</protein>
<dbReference type="PANTHER" id="PTHR14097">
    <property type="entry name" value="OXIDOREDUCTASE HTATIP2"/>
    <property type="match status" value="1"/>
</dbReference>
<dbReference type="SUPFAM" id="SSF51735">
    <property type="entry name" value="NAD(P)-binding Rossmann-fold domains"/>
    <property type="match status" value="1"/>
</dbReference>
<accession>A0A8K0X8I5</accession>
<dbReference type="Proteomes" id="UP000813385">
    <property type="component" value="Unassembled WGS sequence"/>
</dbReference>
<keyword evidence="3" id="KW-1185">Reference proteome</keyword>
<reference evidence="2" key="1">
    <citation type="journal article" date="2021" name="Nat. Commun.">
        <title>Genetic determinants of endophytism in the Arabidopsis root mycobiome.</title>
        <authorList>
            <person name="Mesny F."/>
            <person name="Miyauchi S."/>
            <person name="Thiergart T."/>
            <person name="Pickel B."/>
            <person name="Atanasova L."/>
            <person name="Karlsson M."/>
            <person name="Huettel B."/>
            <person name="Barry K.W."/>
            <person name="Haridas S."/>
            <person name="Chen C."/>
            <person name="Bauer D."/>
            <person name="Andreopoulos W."/>
            <person name="Pangilinan J."/>
            <person name="LaButti K."/>
            <person name="Riley R."/>
            <person name="Lipzen A."/>
            <person name="Clum A."/>
            <person name="Drula E."/>
            <person name="Henrissat B."/>
            <person name="Kohler A."/>
            <person name="Grigoriev I.V."/>
            <person name="Martin F.M."/>
            <person name="Hacquard S."/>
        </authorList>
    </citation>
    <scope>NUCLEOTIDE SEQUENCE</scope>
    <source>
        <strain evidence="2">MPI-CAGE-AT-0016</strain>
    </source>
</reference>
<evidence type="ECO:0000259" key="1">
    <source>
        <dbReference type="Pfam" id="PF13460"/>
    </source>
</evidence>
<dbReference type="OrthoDB" id="3535423at2759"/>
<organism evidence="2 3">
    <name type="scientific">Plectosphaerella cucumerina</name>
    <dbReference type="NCBI Taxonomy" id="40658"/>
    <lineage>
        <taxon>Eukaryota</taxon>
        <taxon>Fungi</taxon>
        <taxon>Dikarya</taxon>
        <taxon>Ascomycota</taxon>
        <taxon>Pezizomycotina</taxon>
        <taxon>Sordariomycetes</taxon>
        <taxon>Hypocreomycetidae</taxon>
        <taxon>Glomerellales</taxon>
        <taxon>Plectosphaerellaceae</taxon>
        <taxon>Plectosphaerella</taxon>
    </lineage>
</organism>
<evidence type="ECO:0000313" key="2">
    <source>
        <dbReference type="EMBL" id="KAH7375409.1"/>
    </source>
</evidence>
<dbReference type="AlphaFoldDB" id="A0A8K0X8I5"/>
<name>A0A8K0X8I5_9PEZI</name>
<evidence type="ECO:0000313" key="3">
    <source>
        <dbReference type="Proteomes" id="UP000813385"/>
    </source>
</evidence>
<dbReference type="Gene3D" id="3.40.50.720">
    <property type="entry name" value="NAD(P)-binding Rossmann-like Domain"/>
    <property type="match status" value="1"/>
</dbReference>
<dbReference type="InterPro" id="IPR036291">
    <property type="entry name" value="NAD(P)-bd_dom_sf"/>
</dbReference>
<dbReference type="EMBL" id="JAGPXD010000001">
    <property type="protein sequence ID" value="KAH7375409.1"/>
    <property type="molecule type" value="Genomic_DNA"/>
</dbReference>